<accession>A0A2V2VRX8</accession>
<dbReference type="VEuPathDB" id="TriTrypDB:TcCLB.508625.60"/>
<dbReference type="InterPro" id="IPR018997">
    <property type="entry name" value="PUB_domain"/>
</dbReference>
<dbReference type="VEuPathDB" id="TriTrypDB:C4B63_13g161"/>
<dbReference type="AlphaFoldDB" id="A0A2V2VRX8"/>
<evidence type="ECO:0000256" key="1">
    <source>
        <dbReference type="SAM" id="Coils"/>
    </source>
</evidence>
<dbReference type="VEuPathDB" id="TriTrypDB:Tc_MARK_8460"/>
<feature type="compositionally biased region" description="Basic and acidic residues" evidence="2">
    <location>
        <begin position="1"/>
        <end position="10"/>
    </location>
</feature>
<dbReference type="VEuPathDB" id="TriTrypDB:TcG_02405"/>
<dbReference type="EMBL" id="PRFA01000013">
    <property type="protein sequence ID" value="PWU98182.1"/>
    <property type="molecule type" value="Genomic_DNA"/>
</dbReference>
<dbReference type="VEuPathDB" id="TriTrypDB:TcYC6_0080720"/>
<dbReference type="CDD" id="cd09212">
    <property type="entry name" value="PUB"/>
    <property type="match status" value="1"/>
</dbReference>
<dbReference type="VEuPathDB" id="TriTrypDB:TCDM_01233"/>
<dbReference type="VEuPathDB" id="TriTrypDB:C3747_7g181"/>
<comment type="caution">
    <text evidence="4">The sequence shown here is derived from an EMBL/GenBank/DDBJ whole genome shotgun (WGS) entry which is preliminary data.</text>
</comment>
<dbReference type="VEuPathDB" id="TriTrypDB:BCY84_16095"/>
<evidence type="ECO:0000313" key="4">
    <source>
        <dbReference type="EMBL" id="PWU98182.1"/>
    </source>
</evidence>
<keyword evidence="1" id="KW-0175">Coiled coil</keyword>
<dbReference type="VEuPathDB" id="TriTrypDB:TCSYLVIO_009932"/>
<feature type="region of interest" description="Disordered" evidence="2">
    <location>
        <begin position="208"/>
        <end position="232"/>
    </location>
</feature>
<feature type="coiled-coil region" evidence="1">
    <location>
        <begin position="105"/>
        <end position="132"/>
    </location>
</feature>
<gene>
    <name evidence="4" type="ORF">C4B63_13g161</name>
</gene>
<evidence type="ECO:0000259" key="3">
    <source>
        <dbReference type="Pfam" id="PF09409"/>
    </source>
</evidence>
<feature type="compositionally biased region" description="Basic and acidic residues" evidence="2">
    <location>
        <begin position="208"/>
        <end position="221"/>
    </location>
</feature>
<dbReference type="InterPro" id="IPR036339">
    <property type="entry name" value="PUB-like_dom_sf"/>
</dbReference>
<name>A0A2V2VRX8_TRYCR</name>
<feature type="domain" description="PUB" evidence="3">
    <location>
        <begin position="276"/>
        <end position="335"/>
    </location>
</feature>
<dbReference type="VEuPathDB" id="TriTrypDB:TcBrA4_0003210"/>
<evidence type="ECO:0000256" key="2">
    <source>
        <dbReference type="SAM" id="MobiDB-lite"/>
    </source>
</evidence>
<dbReference type="VEuPathDB" id="TriTrypDB:TcCLB.510963.39"/>
<dbReference type="Pfam" id="PF09409">
    <property type="entry name" value="PUB"/>
    <property type="match status" value="1"/>
</dbReference>
<organism evidence="4 5">
    <name type="scientific">Trypanosoma cruzi</name>
    <dbReference type="NCBI Taxonomy" id="5693"/>
    <lineage>
        <taxon>Eukaryota</taxon>
        <taxon>Discoba</taxon>
        <taxon>Euglenozoa</taxon>
        <taxon>Kinetoplastea</taxon>
        <taxon>Metakinetoplastina</taxon>
        <taxon>Trypanosomatida</taxon>
        <taxon>Trypanosomatidae</taxon>
        <taxon>Trypanosoma</taxon>
        <taxon>Schizotrypanum</taxon>
    </lineage>
</organism>
<dbReference type="Gene3D" id="1.20.58.2190">
    <property type="match status" value="1"/>
</dbReference>
<feature type="region of interest" description="Disordered" evidence="2">
    <location>
        <begin position="1"/>
        <end position="23"/>
    </location>
</feature>
<dbReference type="PANTHER" id="PTHR46713:SF1">
    <property type="entry name" value="F13M7.16 PROTEIN"/>
    <property type="match status" value="1"/>
</dbReference>
<dbReference type="PANTHER" id="PTHR46713">
    <property type="entry name" value="F13M7.16 PROTEIN"/>
    <property type="match status" value="1"/>
</dbReference>
<dbReference type="VEuPathDB" id="TriTrypDB:TcCL_ESM02022"/>
<reference evidence="4 5" key="1">
    <citation type="journal article" date="2018" name="Microb. Genom.">
        <title>Expanding an expanded genome: long-read sequencing of Trypanosoma cruzi.</title>
        <authorList>
            <person name="Berna L."/>
            <person name="Rodriguez M."/>
            <person name="Chiribao M.L."/>
            <person name="Parodi-Talice A."/>
            <person name="Pita S."/>
            <person name="Rijo G."/>
            <person name="Alvarez-Valin F."/>
            <person name="Robello C."/>
        </authorList>
    </citation>
    <scope>NUCLEOTIDE SEQUENCE [LARGE SCALE GENOMIC DNA]</scope>
    <source>
        <strain evidence="4 5">Dm28c</strain>
    </source>
</reference>
<evidence type="ECO:0000313" key="5">
    <source>
        <dbReference type="Proteomes" id="UP000246121"/>
    </source>
</evidence>
<proteinExistence type="predicted"/>
<dbReference type="VEuPathDB" id="TriTrypDB:ECC02_003849"/>
<sequence>MPGHDEHSPGVKETNFDVASSSSASSNLEKRKEYYISQALFETLQCKGFSDNAIKKSIVAGCVDDGTCTQWITMHEGHPELDTPLEEGVEVVVKFKRVLTEVEREAKVRELREKAKAKVEEEKRLAAEKERERIGMVRRAIETKEMLDKLRRESELAAVRKQKEDDAIARRRVRVQLLADKYARQGMAMEEAFRVAELEVEETVRQRRQEATHVEGRDVQNAREGPPKTSPWDVDGIIAQNVSLTDVFDKPLEPPSSLPRLVDELRNHKDAAVACQCIAVLLTILGNILKSPFDTTKRSLKTTTSVFCTKIAPVPSAIQILRTCGFQLATDANGNESMVSTIAVIRVIERAIALLKNEV</sequence>
<dbReference type="SUPFAM" id="SSF143503">
    <property type="entry name" value="PUG domain-like"/>
    <property type="match status" value="1"/>
</dbReference>
<protein>
    <recommendedName>
        <fullName evidence="3">PUB domain-containing protein</fullName>
    </recommendedName>
</protein>
<dbReference type="Proteomes" id="UP000246121">
    <property type="component" value="Unassembled WGS sequence"/>
</dbReference>